<comment type="subcellular location">
    <subcellularLocation>
        <location evidence="1">Periplasm</location>
    </subcellularLocation>
</comment>
<name>A0A5R9J7S0_9PROT</name>
<dbReference type="PANTHER" id="PTHR30036:SF7">
    <property type="entry name" value="ABC TRANSPORTER PERIPLASMIC-BINDING PROTEIN YPHF"/>
    <property type="match status" value="1"/>
</dbReference>
<dbReference type="RefSeq" id="WP_138327034.1">
    <property type="nucleotide sequence ID" value="NZ_VCDI01000006.1"/>
</dbReference>
<dbReference type="Proteomes" id="UP000305654">
    <property type="component" value="Unassembled WGS sequence"/>
</dbReference>
<dbReference type="InterPro" id="IPR028082">
    <property type="entry name" value="Peripla_BP_I"/>
</dbReference>
<evidence type="ECO:0000259" key="4">
    <source>
        <dbReference type="Pfam" id="PF13407"/>
    </source>
</evidence>
<dbReference type="SUPFAM" id="SSF53822">
    <property type="entry name" value="Periplasmic binding protein-like I"/>
    <property type="match status" value="1"/>
</dbReference>
<evidence type="ECO:0000256" key="2">
    <source>
        <dbReference type="ARBA" id="ARBA00007639"/>
    </source>
</evidence>
<keyword evidence="6" id="KW-1185">Reference proteome</keyword>
<evidence type="ECO:0000313" key="5">
    <source>
        <dbReference type="EMBL" id="TLU71396.1"/>
    </source>
</evidence>
<evidence type="ECO:0000313" key="6">
    <source>
        <dbReference type="Proteomes" id="UP000305654"/>
    </source>
</evidence>
<gene>
    <name evidence="5" type="ORF">FE263_15930</name>
</gene>
<protein>
    <submittedName>
        <fullName evidence="5">Substrate-binding domain-containing protein</fullName>
    </submittedName>
</protein>
<feature type="signal peptide" evidence="3">
    <location>
        <begin position="1"/>
        <end position="27"/>
    </location>
</feature>
<proteinExistence type="inferred from homology"/>
<dbReference type="OrthoDB" id="9781890at2"/>
<dbReference type="Pfam" id="PF13407">
    <property type="entry name" value="Peripla_BP_4"/>
    <property type="match status" value="1"/>
</dbReference>
<accession>A0A5R9J7S0</accession>
<dbReference type="GO" id="GO:0030246">
    <property type="term" value="F:carbohydrate binding"/>
    <property type="evidence" value="ECO:0007669"/>
    <property type="project" value="TreeGrafter"/>
</dbReference>
<evidence type="ECO:0000256" key="1">
    <source>
        <dbReference type="ARBA" id="ARBA00004418"/>
    </source>
</evidence>
<organism evidence="5 6">
    <name type="scientific">Lichenicoccus roseus</name>
    <dbReference type="NCBI Taxonomy" id="2683649"/>
    <lineage>
        <taxon>Bacteria</taxon>
        <taxon>Pseudomonadati</taxon>
        <taxon>Pseudomonadota</taxon>
        <taxon>Alphaproteobacteria</taxon>
        <taxon>Acetobacterales</taxon>
        <taxon>Acetobacteraceae</taxon>
        <taxon>Lichenicoccus</taxon>
    </lineage>
</organism>
<feature type="chain" id="PRO_5024299409" evidence="3">
    <location>
        <begin position="28"/>
        <end position="333"/>
    </location>
</feature>
<dbReference type="Gene3D" id="3.40.50.2300">
    <property type="match status" value="2"/>
</dbReference>
<feature type="domain" description="Periplasmic binding protein" evidence="4">
    <location>
        <begin position="38"/>
        <end position="288"/>
    </location>
</feature>
<dbReference type="EMBL" id="VCDI01000006">
    <property type="protein sequence ID" value="TLU71396.1"/>
    <property type="molecule type" value="Genomic_DNA"/>
</dbReference>
<sequence>MKRREFVTMATGVAAMGALGFPEPVSAAAMPTMTTVAKIVGVPYFSLLEQGLVSAGKQMGIDSSMVGPAHVDPAQQVRLVEDTIAKKVNVLGLIPLDVDVLAPVVQRARDAGIIVITQEGPKMAGRTWDVEMVNSTEFGEAMMKSLARQMGGTGQYICIVGTLTTPLHNLWCDAAIAYQKKNYPNMTLATNRFPGADEIDTTENVVRNALQAYPDLRGVIGFGSNGPIGAGNVVRQRHLQRKLSVTGFALPSQAGPLVEAGALKEVFFWNPKEVGLAMVAVASLVLKKAEFKTGMDIPGIGPATVIPDQQLISVSRMLVLNQQTLPAMMKLGV</sequence>
<keyword evidence="3" id="KW-0732">Signal</keyword>
<dbReference type="PANTHER" id="PTHR30036">
    <property type="entry name" value="D-XYLOSE-BINDING PERIPLASMIC PROTEIN"/>
    <property type="match status" value="1"/>
</dbReference>
<reference evidence="5 6" key="1">
    <citation type="submission" date="2019-05" db="EMBL/GenBank/DDBJ databases">
        <authorList>
            <person name="Pankratov T."/>
            <person name="Grouzdev D."/>
        </authorList>
    </citation>
    <scope>NUCLEOTIDE SEQUENCE [LARGE SCALE GENOMIC DNA]</scope>
    <source>
        <strain evidence="5 6">KEBCLARHB70R</strain>
    </source>
</reference>
<comment type="caution">
    <text evidence="5">The sequence shown here is derived from an EMBL/GenBank/DDBJ whole genome shotgun (WGS) entry which is preliminary data.</text>
</comment>
<dbReference type="GO" id="GO:0030288">
    <property type="term" value="C:outer membrane-bounded periplasmic space"/>
    <property type="evidence" value="ECO:0007669"/>
    <property type="project" value="TreeGrafter"/>
</dbReference>
<dbReference type="AlphaFoldDB" id="A0A5R9J7S0"/>
<comment type="similarity">
    <text evidence="2">Belongs to the bacterial solute-binding protein 2 family.</text>
</comment>
<dbReference type="InterPro" id="IPR025997">
    <property type="entry name" value="SBP_2_dom"/>
</dbReference>
<dbReference type="InterPro" id="IPR050555">
    <property type="entry name" value="Bact_Solute-Bind_Prot2"/>
</dbReference>
<evidence type="ECO:0000256" key="3">
    <source>
        <dbReference type="SAM" id="SignalP"/>
    </source>
</evidence>